<organism evidence="15 16">
    <name type="scientific">Sphingosinicella rhizophila</name>
    <dbReference type="NCBI Taxonomy" id="3050082"/>
    <lineage>
        <taxon>Bacteria</taxon>
        <taxon>Pseudomonadati</taxon>
        <taxon>Pseudomonadota</taxon>
        <taxon>Alphaproteobacteria</taxon>
        <taxon>Sphingomonadales</taxon>
        <taxon>Sphingosinicellaceae</taxon>
        <taxon>Sphingosinicella</taxon>
    </lineage>
</organism>
<keyword evidence="3 11" id="KW-1134">Transmembrane beta strand</keyword>
<keyword evidence="2 11" id="KW-0813">Transport</keyword>
<evidence type="ECO:0000256" key="12">
    <source>
        <dbReference type="RuleBase" id="RU003357"/>
    </source>
</evidence>
<comment type="caution">
    <text evidence="15">The sequence shown here is derived from an EMBL/GenBank/DDBJ whole genome shotgun (WGS) entry which is preliminary data.</text>
</comment>
<dbReference type="PROSITE" id="PS52016">
    <property type="entry name" value="TONB_DEPENDENT_REC_3"/>
    <property type="match status" value="1"/>
</dbReference>
<comment type="similarity">
    <text evidence="11 12">Belongs to the TonB-dependent receptor family.</text>
</comment>
<keyword evidence="13" id="KW-0732">Signal</keyword>
<dbReference type="SMART" id="SM00965">
    <property type="entry name" value="STN"/>
    <property type="match status" value="1"/>
</dbReference>
<dbReference type="InterPro" id="IPR012910">
    <property type="entry name" value="Plug_dom"/>
</dbReference>
<feature type="domain" description="Secretin/TonB short N-terminal" evidence="14">
    <location>
        <begin position="51"/>
        <end position="102"/>
    </location>
</feature>
<dbReference type="Gene3D" id="2.40.170.20">
    <property type="entry name" value="TonB-dependent receptor, beta-barrel domain"/>
    <property type="match status" value="1"/>
</dbReference>
<sequence length="822" mass="86860">MLGSIFMSSGAALVVPAGSAAHAQSAAVRSFDIPAQPLDAALKAFARQSRQQLLYSPALVAGLTSSPLKGRYAPADGLQRLLQGSGVQVRTAPSGAFLLSANEAGEAALAQGGPSVEAYEAPQEDIIVTATKRAEPVRRISGSVSAQTGEQLDKIGAQSLADYLGRTPGVVLNATNPGDSAIVMRGISTTTNKDQGQATTGIFINDVPLTDPTFSIGTPDIDTFDIDNVTVLRGPQGTLFGSASLGGAINYQANLADVDGWDVRAQATLSDTRHGGTGGSAKGMVNVPIVDGVFAVRGVLVYREDAGYIDNIGTGIRNSNRTITKGGRFLAGFKPGPDTSINYMYLEQNQENEDAGFQAPETAGRLRKSTLFPDTSRFNTRIHNLRIDQEFDFGTLTATATHHRKTYRGDDDYTAVLTDALFGLAPILSYSDGHNSGKTFEVRLASAPGGAFDYVIGAMHDNTRVNVGQSVTAAGLEDLVDVLFGPGSGAVIAPGDLVVAGVISGRAKESAIFGEGSYHFGDQWKITLGGRLFDQKLRLTSVGGGLLPFLSGAPLDLEGVQKSSGFNPKASITFTPDRDLMVYALVSKGFRFGGPNIIPAVPGSNVPQQYESDSLWNYEVGMRADLLDRKLLLDLTAFYIDWSNIQLRLTSNSLNYADNAGKARSYGLEASATLRPAPGVSLISSATYLNAKLSEPFDPDQEGPGAEVPAGSTLPGASKWQLSNIASYDFSRGNLDWTFLLSHRYISKAPGGLVVGSLLTGATQGGYHLLAARAGVRRDRIGLTLFVDNIADSHGVTGGTADPIQQYIVRPRTFGITLDYRM</sequence>
<comment type="subcellular location">
    <subcellularLocation>
        <location evidence="1 11">Cell outer membrane</location>
        <topology evidence="1 11">Multi-pass membrane protein</topology>
    </subcellularLocation>
</comment>
<evidence type="ECO:0000256" key="13">
    <source>
        <dbReference type="SAM" id="SignalP"/>
    </source>
</evidence>
<dbReference type="EMBL" id="JAVUPU010000010">
    <property type="protein sequence ID" value="MDT9600664.1"/>
    <property type="molecule type" value="Genomic_DNA"/>
</dbReference>
<evidence type="ECO:0000256" key="10">
    <source>
        <dbReference type="ARBA" id="ARBA00023237"/>
    </source>
</evidence>
<evidence type="ECO:0000313" key="16">
    <source>
        <dbReference type="Proteomes" id="UP001259572"/>
    </source>
</evidence>
<dbReference type="Pfam" id="PF07715">
    <property type="entry name" value="Plug"/>
    <property type="match status" value="1"/>
</dbReference>
<evidence type="ECO:0000256" key="6">
    <source>
        <dbReference type="ARBA" id="ARBA00023004"/>
    </source>
</evidence>
<evidence type="ECO:0000259" key="14">
    <source>
        <dbReference type="SMART" id="SM00965"/>
    </source>
</evidence>
<feature type="signal peptide" evidence="13">
    <location>
        <begin position="1"/>
        <end position="23"/>
    </location>
</feature>
<dbReference type="PANTHER" id="PTHR32552">
    <property type="entry name" value="FERRICHROME IRON RECEPTOR-RELATED"/>
    <property type="match status" value="1"/>
</dbReference>
<keyword evidence="16" id="KW-1185">Reference proteome</keyword>
<name>A0ABU3QBZ6_9SPHN</name>
<keyword evidence="6" id="KW-0408">Iron</keyword>
<protein>
    <submittedName>
        <fullName evidence="15">TonB-dependent receptor</fullName>
    </submittedName>
</protein>
<keyword evidence="9 11" id="KW-0472">Membrane</keyword>
<evidence type="ECO:0000256" key="11">
    <source>
        <dbReference type="PROSITE-ProRule" id="PRU01360"/>
    </source>
</evidence>
<dbReference type="Gene3D" id="3.55.50.30">
    <property type="match status" value="1"/>
</dbReference>
<evidence type="ECO:0000256" key="4">
    <source>
        <dbReference type="ARBA" id="ARBA00022496"/>
    </source>
</evidence>
<keyword evidence="4" id="KW-0410">Iron transport</keyword>
<keyword evidence="8 12" id="KW-0798">TonB box</keyword>
<dbReference type="InterPro" id="IPR039426">
    <property type="entry name" value="TonB-dep_rcpt-like"/>
</dbReference>
<dbReference type="InterPro" id="IPR036942">
    <property type="entry name" value="Beta-barrel_TonB_sf"/>
</dbReference>
<evidence type="ECO:0000256" key="5">
    <source>
        <dbReference type="ARBA" id="ARBA00022692"/>
    </source>
</evidence>
<feature type="chain" id="PRO_5046079238" evidence="13">
    <location>
        <begin position="24"/>
        <end position="822"/>
    </location>
</feature>
<dbReference type="Proteomes" id="UP001259572">
    <property type="component" value="Unassembled WGS sequence"/>
</dbReference>
<keyword evidence="15" id="KW-0675">Receptor</keyword>
<dbReference type="RefSeq" id="WP_315728038.1">
    <property type="nucleotide sequence ID" value="NZ_JAVUPU010000010.1"/>
</dbReference>
<evidence type="ECO:0000313" key="15">
    <source>
        <dbReference type="EMBL" id="MDT9600664.1"/>
    </source>
</evidence>
<accession>A0ABU3QBZ6</accession>
<dbReference type="Pfam" id="PF07660">
    <property type="entry name" value="STN"/>
    <property type="match status" value="1"/>
</dbReference>
<evidence type="ECO:0000256" key="1">
    <source>
        <dbReference type="ARBA" id="ARBA00004571"/>
    </source>
</evidence>
<keyword evidence="10 11" id="KW-0998">Cell outer membrane</keyword>
<dbReference type="Pfam" id="PF00593">
    <property type="entry name" value="TonB_dep_Rec_b-barrel"/>
    <property type="match status" value="1"/>
</dbReference>
<reference evidence="15 16" key="1">
    <citation type="submission" date="2023-05" db="EMBL/GenBank/DDBJ databases">
        <authorList>
            <person name="Guo Y."/>
        </authorList>
    </citation>
    <scope>NUCLEOTIDE SEQUENCE [LARGE SCALE GENOMIC DNA]</scope>
    <source>
        <strain evidence="15 16">GR2756</strain>
    </source>
</reference>
<evidence type="ECO:0000256" key="7">
    <source>
        <dbReference type="ARBA" id="ARBA00023065"/>
    </source>
</evidence>
<dbReference type="InterPro" id="IPR011662">
    <property type="entry name" value="Secretin/TonB_short_N"/>
</dbReference>
<keyword evidence="5 11" id="KW-0812">Transmembrane</keyword>
<evidence type="ECO:0000256" key="9">
    <source>
        <dbReference type="ARBA" id="ARBA00023136"/>
    </source>
</evidence>
<dbReference type="InterPro" id="IPR000531">
    <property type="entry name" value="Beta-barrel_TonB"/>
</dbReference>
<dbReference type="SUPFAM" id="SSF56935">
    <property type="entry name" value="Porins"/>
    <property type="match status" value="1"/>
</dbReference>
<keyword evidence="7" id="KW-0406">Ion transport</keyword>
<dbReference type="PANTHER" id="PTHR32552:SF81">
    <property type="entry name" value="TONB-DEPENDENT OUTER MEMBRANE RECEPTOR"/>
    <property type="match status" value="1"/>
</dbReference>
<proteinExistence type="inferred from homology"/>
<evidence type="ECO:0000256" key="2">
    <source>
        <dbReference type="ARBA" id="ARBA00022448"/>
    </source>
</evidence>
<evidence type="ECO:0000256" key="8">
    <source>
        <dbReference type="ARBA" id="ARBA00023077"/>
    </source>
</evidence>
<evidence type="ECO:0000256" key="3">
    <source>
        <dbReference type="ARBA" id="ARBA00022452"/>
    </source>
</evidence>
<gene>
    <name evidence="15" type="ORF">RQX22_17010</name>
</gene>